<feature type="domain" description="N-acetyltransferase" evidence="12">
    <location>
        <begin position="48"/>
        <end position="213"/>
    </location>
</feature>
<name>A0AAN7BRB8_9PEZI</name>
<comment type="subcellular location">
    <subcellularLocation>
        <location evidence="2">Cytoplasm</location>
    </subcellularLocation>
    <subcellularLocation>
        <location evidence="1">Nucleus</location>
    </subcellularLocation>
</comment>
<evidence type="ECO:0000256" key="9">
    <source>
        <dbReference type="ARBA" id="ARBA00023315"/>
    </source>
</evidence>
<evidence type="ECO:0000256" key="3">
    <source>
        <dbReference type="ARBA" id="ARBA00008870"/>
    </source>
</evidence>
<dbReference type="InterPro" id="IPR000182">
    <property type="entry name" value="GNAT_dom"/>
</dbReference>
<evidence type="ECO:0000313" key="13">
    <source>
        <dbReference type="EMBL" id="KAK4228133.1"/>
    </source>
</evidence>
<keyword evidence="7" id="KW-0808">Transferase</keyword>
<comment type="catalytic activity">
    <reaction evidence="10">
        <text>N-terminal L-seryl-[histone H2A] + acetyl-CoA = N-terminal N(alpha)-acetyl-L-seryl-[histone H2A] + CoA + H(+)</text>
        <dbReference type="Rhea" id="RHEA:50600"/>
        <dbReference type="Rhea" id="RHEA-COMP:12742"/>
        <dbReference type="Rhea" id="RHEA-COMP:12744"/>
        <dbReference type="ChEBI" id="CHEBI:15378"/>
        <dbReference type="ChEBI" id="CHEBI:57287"/>
        <dbReference type="ChEBI" id="CHEBI:57288"/>
        <dbReference type="ChEBI" id="CHEBI:64738"/>
        <dbReference type="ChEBI" id="CHEBI:83690"/>
        <dbReference type="EC" id="2.3.1.257"/>
    </reaction>
</comment>
<dbReference type="PROSITE" id="PS51186">
    <property type="entry name" value="GNAT"/>
    <property type="match status" value="1"/>
</dbReference>
<evidence type="ECO:0000256" key="7">
    <source>
        <dbReference type="ARBA" id="ARBA00022679"/>
    </source>
</evidence>
<reference evidence="13" key="1">
    <citation type="journal article" date="2023" name="Mol. Phylogenet. Evol.">
        <title>Genome-scale phylogeny and comparative genomics of the fungal order Sordariales.</title>
        <authorList>
            <person name="Hensen N."/>
            <person name="Bonometti L."/>
            <person name="Westerberg I."/>
            <person name="Brannstrom I.O."/>
            <person name="Guillou S."/>
            <person name="Cros-Aarteil S."/>
            <person name="Calhoun S."/>
            <person name="Haridas S."/>
            <person name="Kuo A."/>
            <person name="Mondo S."/>
            <person name="Pangilinan J."/>
            <person name="Riley R."/>
            <person name="LaButti K."/>
            <person name="Andreopoulos B."/>
            <person name="Lipzen A."/>
            <person name="Chen C."/>
            <person name="Yan M."/>
            <person name="Daum C."/>
            <person name="Ng V."/>
            <person name="Clum A."/>
            <person name="Steindorff A."/>
            <person name="Ohm R.A."/>
            <person name="Martin F."/>
            <person name="Silar P."/>
            <person name="Natvig D.O."/>
            <person name="Lalanne C."/>
            <person name="Gautier V."/>
            <person name="Ament-Velasquez S.L."/>
            <person name="Kruys A."/>
            <person name="Hutchinson M.I."/>
            <person name="Powell A.J."/>
            <person name="Barry K."/>
            <person name="Miller A.N."/>
            <person name="Grigoriev I.V."/>
            <person name="Debuchy R."/>
            <person name="Gladieux P."/>
            <person name="Hiltunen Thoren M."/>
            <person name="Johannesson H."/>
        </authorList>
    </citation>
    <scope>NUCLEOTIDE SEQUENCE</scope>
    <source>
        <strain evidence="13">CBS 990.96</strain>
    </source>
</reference>
<dbReference type="GO" id="GO:0005634">
    <property type="term" value="C:nucleus"/>
    <property type="evidence" value="ECO:0007669"/>
    <property type="project" value="UniProtKB-SubCell"/>
</dbReference>
<comment type="catalytic activity">
    <reaction evidence="11">
        <text>N-terminal L-seryl-[histone H4] + acetyl-CoA = N-terminal N(alpha)-acetyl-L-seryl-[histone H4] + CoA + H(+)</text>
        <dbReference type="Rhea" id="RHEA:50596"/>
        <dbReference type="Rhea" id="RHEA-COMP:12740"/>
        <dbReference type="Rhea" id="RHEA-COMP:12743"/>
        <dbReference type="ChEBI" id="CHEBI:15378"/>
        <dbReference type="ChEBI" id="CHEBI:57287"/>
        <dbReference type="ChEBI" id="CHEBI:57288"/>
        <dbReference type="ChEBI" id="CHEBI:64738"/>
        <dbReference type="ChEBI" id="CHEBI:83690"/>
        <dbReference type="EC" id="2.3.1.257"/>
    </reaction>
</comment>
<evidence type="ECO:0000256" key="6">
    <source>
        <dbReference type="ARBA" id="ARBA00022490"/>
    </source>
</evidence>
<comment type="similarity">
    <text evidence="3">Belongs to the acetyltransferase family. NAA40 subfamily.</text>
</comment>
<evidence type="ECO:0000256" key="5">
    <source>
        <dbReference type="ARBA" id="ARBA00015043"/>
    </source>
</evidence>
<dbReference type="PANTHER" id="PTHR20531:SF1">
    <property type="entry name" value="N-ALPHA-ACETYLTRANSFERASE 40"/>
    <property type="match status" value="1"/>
</dbReference>
<dbReference type="GO" id="GO:0005737">
    <property type="term" value="C:cytoplasm"/>
    <property type="evidence" value="ECO:0007669"/>
    <property type="project" value="UniProtKB-SubCell"/>
</dbReference>
<dbReference type="GO" id="GO:1990189">
    <property type="term" value="F:protein N-terminal-serine acetyltransferase activity"/>
    <property type="evidence" value="ECO:0007669"/>
    <property type="project" value="UniProtKB-EC"/>
</dbReference>
<gene>
    <name evidence="13" type="ORF">QBC38DRAFT_544446</name>
</gene>
<comment type="caution">
    <text evidence="13">The sequence shown here is derived from an EMBL/GenBank/DDBJ whole genome shotgun (WGS) entry which is preliminary data.</text>
</comment>
<evidence type="ECO:0000256" key="10">
    <source>
        <dbReference type="ARBA" id="ARBA00047821"/>
    </source>
</evidence>
<dbReference type="InterPro" id="IPR016181">
    <property type="entry name" value="Acyl_CoA_acyltransferase"/>
</dbReference>
<dbReference type="EC" id="2.3.1.257" evidence="4"/>
<evidence type="ECO:0000256" key="2">
    <source>
        <dbReference type="ARBA" id="ARBA00004496"/>
    </source>
</evidence>
<evidence type="ECO:0000313" key="14">
    <source>
        <dbReference type="Proteomes" id="UP001301958"/>
    </source>
</evidence>
<sequence length="215" mass="24713">MPPKRRREAIDPIDIANLKTDEQFIADYLYPNWITTWTHPKTSTLYTLTFLQSTKLCPSDLQACFNLISETSKSDYEQAACRWNPDSKLKEMKSPELRYILIKDCSGTLKGFTSLMPTYECGEAVIYCYEIHLKPELRNTGLGCLLMGFLEKVARSIKSVEKVMLTCFLSNEGGLKFYKRLGFSRDEISPVERRLRGDKVIRPDYVILSKVVKGE</sequence>
<dbReference type="EMBL" id="MU865322">
    <property type="protein sequence ID" value="KAK4228133.1"/>
    <property type="molecule type" value="Genomic_DNA"/>
</dbReference>
<dbReference type="InterPro" id="IPR039949">
    <property type="entry name" value="NAA40"/>
</dbReference>
<dbReference type="GO" id="GO:0043998">
    <property type="term" value="F:histone H2A acetyltransferase activity"/>
    <property type="evidence" value="ECO:0007669"/>
    <property type="project" value="InterPro"/>
</dbReference>
<proteinExistence type="inferred from homology"/>
<accession>A0AAN7BRB8</accession>
<dbReference type="Pfam" id="PF00583">
    <property type="entry name" value="Acetyltransf_1"/>
    <property type="match status" value="1"/>
</dbReference>
<keyword evidence="14" id="KW-1185">Reference proteome</keyword>
<keyword evidence="6" id="KW-0963">Cytoplasm</keyword>
<dbReference type="Proteomes" id="UP001301958">
    <property type="component" value="Unassembled WGS sequence"/>
</dbReference>
<evidence type="ECO:0000256" key="8">
    <source>
        <dbReference type="ARBA" id="ARBA00023242"/>
    </source>
</evidence>
<evidence type="ECO:0000256" key="1">
    <source>
        <dbReference type="ARBA" id="ARBA00004123"/>
    </source>
</evidence>
<dbReference type="PANTHER" id="PTHR20531">
    <property type="entry name" value="N-ALPHA-ACETYLTRANSFERASE 40"/>
    <property type="match status" value="1"/>
</dbReference>
<dbReference type="AlphaFoldDB" id="A0AAN7BRB8"/>
<protein>
    <recommendedName>
        <fullName evidence="5">N-alpha-acetyltransferase 40</fullName>
        <ecNumber evidence="4">2.3.1.257</ecNumber>
    </recommendedName>
</protein>
<keyword evidence="8" id="KW-0539">Nucleus</keyword>
<keyword evidence="9" id="KW-0012">Acyltransferase</keyword>
<dbReference type="Gene3D" id="3.40.630.30">
    <property type="match status" value="1"/>
</dbReference>
<organism evidence="13 14">
    <name type="scientific">Podospora fimiseda</name>
    <dbReference type="NCBI Taxonomy" id="252190"/>
    <lineage>
        <taxon>Eukaryota</taxon>
        <taxon>Fungi</taxon>
        <taxon>Dikarya</taxon>
        <taxon>Ascomycota</taxon>
        <taxon>Pezizomycotina</taxon>
        <taxon>Sordariomycetes</taxon>
        <taxon>Sordariomycetidae</taxon>
        <taxon>Sordariales</taxon>
        <taxon>Podosporaceae</taxon>
        <taxon>Podospora</taxon>
    </lineage>
</organism>
<evidence type="ECO:0000256" key="4">
    <source>
        <dbReference type="ARBA" id="ARBA00012950"/>
    </source>
</evidence>
<dbReference type="SUPFAM" id="SSF55729">
    <property type="entry name" value="Acyl-CoA N-acyltransferases (Nat)"/>
    <property type="match status" value="1"/>
</dbReference>
<dbReference type="GO" id="GO:0010485">
    <property type="term" value="F:histone H4 acetyltransferase activity"/>
    <property type="evidence" value="ECO:0007669"/>
    <property type="project" value="InterPro"/>
</dbReference>
<reference evidence="13" key="2">
    <citation type="submission" date="2023-05" db="EMBL/GenBank/DDBJ databases">
        <authorList>
            <consortium name="Lawrence Berkeley National Laboratory"/>
            <person name="Steindorff A."/>
            <person name="Hensen N."/>
            <person name="Bonometti L."/>
            <person name="Westerberg I."/>
            <person name="Brannstrom I.O."/>
            <person name="Guillou S."/>
            <person name="Cros-Aarteil S."/>
            <person name="Calhoun S."/>
            <person name="Haridas S."/>
            <person name="Kuo A."/>
            <person name="Mondo S."/>
            <person name="Pangilinan J."/>
            <person name="Riley R."/>
            <person name="Labutti K."/>
            <person name="Andreopoulos B."/>
            <person name="Lipzen A."/>
            <person name="Chen C."/>
            <person name="Yanf M."/>
            <person name="Daum C."/>
            <person name="Ng V."/>
            <person name="Clum A."/>
            <person name="Ohm R."/>
            <person name="Martin F."/>
            <person name="Silar P."/>
            <person name="Natvig D."/>
            <person name="Lalanne C."/>
            <person name="Gautier V."/>
            <person name="Ament-Velasquez S.L."/>
            <person name="Kruys A."/>
            <person name="Hutchinson M.I."/>
            <person name="Powell A.J."/>
            <person name="Barry K."/>
            <person name="Miller A.N."/>
            <person name="Grigoriev I.V."/>
            <person name="Debuchy R."/>
            <person name="Gladieux P."/>
            <person name="Thoren M.H."/>
            <person name="Johannesson H."/>
        </authorList>
    </citation>
    <scope>NUCLEOTIDE SEQUENCE</scope>
    <source>
        <strain evidence="13">CBS 990.96</strain>
    </source>
</reference>
<evidence type="ECO:0000256" key="11">
    <source>
        <dbReference type="ARBA" id="ARBA00049524"/>
    </source>
</evidence>
<evidence type="ECO:0000259" key="12">
    <source>
        <dbReference type="PROSITE" id="PS51186"/>
    </source>
</evidence>